<evidence type="ECO:0000256" key="1">
    <source>
        <dbReference type="ARBA" id="ARBA00022801"/>
    </source>
</evidence>
<dbReference type="SUPFAM" id="SSF53474">
    <property type="entry name" value="alpha/beta-Hydrolases"/>
    <property type="match status" value="1"/>
</dbReference>
<dbReference type="AlphaFoldDB" id="R4XGE9"/>
<accession>R4XGE9</accession>
<dbReference type="InterPro" id="IPR050300">
    <property type="entry name" value="GDXG_lipolytic_enzyme"/>
</dbReference>
<sequence>MRPLSGPDVVVFFSIVIWSIILELSILELLSFVLDVLVHLPAIFIDISLQLLGLRKREVPHYRNISNPLQQLIIQLVAYAFDKVHYRVGRLFFSSHNCLRFLRWRYRGALPFRTFTIDESKTHKAVLVYMFDGGRPAQQAKQVILYIHGGGLIVGSVPFYAEFLASLASQCDNTMVFSPEYDLVPEACYPTQLDQITAVLLHIIQKFPEARIVLGGDSAGAGLCQSLLLCLSVGGTLSPQSTIHKCFYISPWLDFESHHAHTKGHGDYISPEAVLRYGKWYMREASVDVGVEHQRLEANPLNCDARQIRDSLPANGLLVLSGGSECLLSNSKRFVSQVQEIPGFSVKWLIEPDEIHAYVLTNLYLRTGKKRLSGFRAVLDFLKVP</sequence>
<feature type="transmembrane region" description="Helical" evidence="2">
    <location>
        <begin position="36"/>
        <end position="54"/>
    </location>
</feature>
<dbReference type="EMBL" id="CAHR02000323">
    <property type="protein sequence ID" value="CCG84841.1"/>
    <property type="molecule type" value="Genomic_DNA"/>
</dbReference>
<keyword evidence="5" id="KW-1185">Reference proteome</keyword>
<feature type="domain" description="Alpha/beta hydrolase fold-3" evidence="3">
    <location>
        <begin position="144"/>
        <end position="359"/>
    </location>
</feature>
<keyword evidence="1" id="KW-0378">Hydrolase</keyword>
<reference evidence="4 5" key="1">
    <citation type="journal article" date="2013" name="MBio">
        <title>Genome sequencing of the plant pathogen Taphrina deformans, the causal agent of peach leaf curl.</title>
        <authorList>
            <person name="Cisse O.H."/>
            <person name="Almeida J.M.G.C.F."/>
            <person name="Fonseca A."/>
            <person name="Kumar A.A."/>
            <person name="Salojaervi J."/>
            <person name="Overmyer K."/>
            <person name="Hauser P.M."/>
            <person name="Pagni M."/>
        </authorList>
    </citation>
    <scope>NUCLEOTIDE SEQUENCE [LARGE SCALE GENOMIC DNA]</scope>
    <source>
        <strain evidence="5">PYCC 5710 / ATCC 11124 / CBS 356.35 / IMI 108563 / JCM 9778 / NBRC 8474</strain>
    </source>
</reference>
<evidence type="ECO:0000313" key="4">
    <source>
        <dbReference type="EMBL" id="CCG84841.1"/>
    </source>
</evidence>
<dbReference type="eggNOG" id="ENOG502RDZA">
    <property type="taxonomic scope" value="Eukaryota"/>
</dbReference>
<dbReference type="PANTHER" id="PTHR48081:SF8">
    <property type="entry name" value="ALPHA_BETA HYDROLASE FOLD-3 DOMAIN-CONTAINING PROTEIN-RELATED"/>
    <property type="match status" value="1"/>
</dbReference>
<gene>
    <name evidence="4" type="ORF">TAPDE_005387</name>
</gene>
<evidence type="ECO:0000256" key="2">
    <source>
        <dbReference type="SAM" id="Phobius"/>
    </source>
</evidence>
<dbReference type="GO" id="GO:0016787">
    <property type="term" value="F:hydrolase activity"/>
    <property type="evidence" value="ECO:0007669"/>
    <property type="project" value="UniProtKB-KW"/>
</dbReference>
<dbReference type="Gene3D" id="3.40.50.1820">
    <property type="entry name" value="alpha/beta hydrolase"/>
    <property type="match status" value="1"/>
</dbReference>
<name>R4XGE9_TAPDE</name>
<evidence type="ECO:0000313" key="5">
    <source>
        <dbReference type="Proteomes" id="UP000013776"/>
    </source>
</evidence>
<keyword evidence="2" id="KW-1133">Transmembrane helix</keyword>
<dbReference type="STRING" id="1097556.R4XGE9"/>
<dbReference type="PANTHER" id="PTHR48081">
    <property type="entry name" value="AB HYDROLASE SUPERFAMILY PROTEIN C4A8.06C"/>
    <property type="match status" value="1"/>
</dbReference>
<evidence type="ECO:0000259" key="3">
    <source>
        <dbReference type="Pfam" id="PF07859"/>
    </source>
</evidence>
<keyword evidence="2" id="KW-0472">Membrane</keyword>
<feature type="transmembrane region" description="Helical" evidence="2">
    <location>
        <begin position="9"/>
        <end position="30"/>
    </location>
</feature>
<dbReference type="OrthoDB" id="408631at2759"/>
<dbReference type="Pfam" id="PF07859">
    <property type="entry name" value="Abhydrolase_3"/>
    <property type="match status" value="1"/>
</dbReference>
<dbReference type="VEuPathDB" id="FungiDB:TAPDE_005387"/>
<proteinExistence type="predicted"/>
<dbReference type="InterPro" id="IPR013094">
    <property type="entry name" value="AB_hydrolase_3"/>
</dbReference>
<comment type="caution">
    <text evidence="4">The sequence shown here is derived from an EMBL/GenBank/DDBJ whole genome shotgun (WGS) entry which is preliminary data.</text>
</comment>
<keyword evidence="2" id="KW-0812">Transmembrane</keyword>
<dbReference type="InterPro" id="IPR029058">
    <property type="entry name" value="AB_hydrolase_fold"/>
</dbReference>
<protein>
    <recommendedName>
        <fullName evidence="3">Alpha/beta hydrolase fold-3 domain-containing protein</fullName>
    </recommendedName>
</protein>
<feature type="transmembrane region" description="Helical" evidence="2">
    <location>
        <begin position="143"/>
        <end position="161"/>
    </location>
</feature>
<dbReference type="Proteomes" id="UP000013776">
    <property type="component" value="Unassembled WGS sequence"/>
</dbReference>
<organism evidence="4 5">
    <name type="scientific">Taphrina deformans (strain PYCC 5710 / ATCC 11124 / CBS 356.35 / IMI 108563 / JCM 9778 / NBRC 8474)</name>
    <name type="common">Peach leaf curl fungus</name>
    <name type="synonym">Lalaria deformans</name>
    <dbReference type="NCBI Taxonomy" id="1097556"/>
    <lineage>
        <taxon>Eukaryota</taxon>
        <taxon>Fungi</taxon>
        <taxon>Dikarya</taxon>
        <taxon>Ascomycota</taxon>
        <taxon>Taphrinomycotina</taxon>
        <taxon>Taphrinomycetes</taxon>
        <taxon>Taphrinales</taxon>
        <taxon>Taphrinaceae</taxon>
        <taxon>Taphrina</taxon>
    </lineage>
</organism>